<dbReference type="InParanoid" id="A0A409Y0I0"/>
<dbReference type="AlphaFoldDB" id="A0A409Y0I0"/>
<sequence length="498" mass="53004">MDAFEHAVGIIPELSDAMSRDRLTCPKVPDPANTQSTENPGLCSVLQPSSRPGRTACHRYEFCSAIRPICSLPALDTPPSLTWHSSISSEVFGQSAGAVRRFGSTDPAIQDPAVFPGGIANAGTAAAGVGDGGMAAIRNADDNENIVVDRSRLRSTACYAALTKAAKDHPFFLETFLSSSTSHIPTSRRQLISAHIVTAEPGRQSAPLSCSNFSFSKSSVPSVFPVGGVKNAGPIASGGGDAAAEGSSSAYLLCKASSFKAWTSRLRSGAACGGLLELPRPELLPIAGLAGWGKVRNCRSAMSGQLQRPPPTSPSISKLHIHGISTQRHPEPDALSPSNSNSFYPAIIWARWHPTAALNLVLFDAKLRAVHEFKRNRGLNCFQRRATKVLYLALPTVDPPPVLFTHHSPAPSSQFLAMHPNPYLLHRPTTQHAGFGLPDHFDLGPAFTFVSSLCLGVGDRTATVPPPGVDLEDALLQVTCVPSGLGHLGWWAMQRQRR</sequence>
<keyword evidence="2" id="KW-1185">Reference proteome</keyword>
<organism evidence="1 2">
    <name type="scientific">Gymnopilus dilepis</name>
    <dbReference type="NCBI Taxonomy" id="231916"/>
    <lineage>
        <taxon>Eukaryota</taxon>
        <taxon>Fungi</taxon>
        <taxon>Dikarya</taxon>
        <taxon>Basidiomycota</taxon>
        <taxon>Agaricomycotina</taxon>
        <taxon>Agaricomycetes</taxon>
        <taxon>Agaricomycetidae</taxon>
        <taxon>Agaricales</taxon>
        <taxon>Agaricineae</taxon>
        <taxon>Hymenogastraceae</taxon>
        <taxon>Gymnopilus</taxon>
    </lineage>
</organism>
<reference evidence="1 2" key="1">
    <citation type="journal article" date="2018" name="Evol. Lett.">
        <title>Horizontal gene cluster transfer increased hallucinogenic mushroom diversity.</title>
        <authorList>
            <person name="Reynolds H.T."/>
            <person name="Vijayakumar V."/>
            <person name="Gluck-Thaler E."/>
            <person name="Korotkin H.B."/>
            <person name="Matheny P.B."/>
            <person name="Slot J.C."/>
        </authorList>
    </citation>
    <scope>NUCLEOTIDE SEQUENCE [LARGE SCALE GENOMIC DNA]</scope>
    <source>
        <strain evidence="1 2">SRW20</strain>
    </source>
</reference>
<comment type="caution">
    <text evidence="1">The sequence shown here is derived from an EMBL/GenBank/DDBJ whole genome shotgun (WGS) entry which is preliminary data.</text>
</comment>
<proteinExistence type="predicted"/>
<name>A0A409Y0I0_9AGAR</name>
<evidence type="ECO:0000313" key="2">
    <source>
        <dbReference type="Proteomes" id="UP000284706"/>
    </source>
</evidence>
<dbReference type="EMBL" id="NHYE01001363">
    <property type="protein sequence ID" value="PPQ96512.1"/>
    <property type="molecule type" value="Genomic_DNA"/>
</dbReference>
<protein>
    <submittedName>
        <fullName evidence="1">Uncharacterized protein</fullName>
    </submittedName>
</protein>
<gene>
    <name evidence="1" type="ORF">CVT26_010447</name>
</gene>
<accession>A0A409Y0I0</accession>
<evidence type="ECO:0000313" key="1">
    <source>
        <dbReference type="EMBL" id="PPQ96512.1"/>
    </source>
</evidence>
<dbReference type="Proteomes" id="UP000284706">
    <property type="component" value="Unassembled WGS sequence"/>
</dbReference>